<sequence length="78" mass="8465">MSKTDRRGLFRLGAAFGATAVATSARAATGAPPSDDPWSNSLGAGVDSRPYGRPSRFEKNVIRRYVPWLSPTLRDSRI</sequence>
<proteinExistence type="predicted"/>
<feature type="signal peptide" evidence="2">
    <location>
        <begin position="1"/>
        <end position="27"/>
    </location>
</feature>
<name>F0IXG7_ACIMA</name>
<protein>
    <submittedName>
        <fullName evidence="3">Sulfite oxidase</fullName>
    </submittedName>
</protein>
<dbReference type="Proteomes" id="UP000007100">
    <property type="component" value="Chromosome"/>
</dbReference>
<organism evidence="3 4">
    <name type="scientific">Acidiphilium multivorum (strain DSM 11245 / JCM 8867 / NBRC 100883 / AIU 301)</name>
    <dbReference type="NCBI Taxonomy" id="926570"/>
    <lineage>
        <taxon>Bacteria</taxon>
        <taxon>Pseudomonadati</taxon>
        <taxon>Pseudomonadota</taxon>
        <taxon>Alphaproteobacteria</taxon>
        <taxon>Acetobacterales</taxon>
        <taxon>Acidocellaceae</taxon>
        <taxon>Acidiphilium</taxon>
    </lineage>
</organism>
<dbReference type="PROSITE" id="PS51318">
    <property type="entry name" value="TAT"/>
    <property type="match status" value="1"/>
</dbReference>
<evidence type="ECO:0000313" key="3">
    <source>
        <dbReference type="EMBL" id="BAJ82732.1"/>
    </source>
</evidence>
<reference evidence="3 4" key="1">
    <citation type="submission" date="2010-12" db="EMBL/GenBank/DDBJ databases">
        <title>Whole genome sequence of Acidiphilium multivorum AIU301.</title>
        <authorList>
            <person name="Narita-Yamada S."/>
            <person name="Nakamura S."/>
            <person name="Ito N."/>
            <person name="Takarada H."/>
            <person name="Katano Y."/>
            <person name="Nakazawa H."/>
            <person name="Hosoyama A."/>
            <person name="Yamada R."/>
            <person name="Fujita N."/>
        </authorList>
    </citation>
    <scope>NUCLEOTIDE SEQUENCE [LARGE SCALE GENOMIC DNA]</scope>
    <source>
        <strain evidence="4">DSM 11245 / JCM 8867 / AIU301</strain>
    </source>
</reference>
<keyword evidence="4" id="KW-1185">Reference proteome</keyword>
<dbReference type="KEGG" id="amv:ACMV_33850"/>
<feature type="region of interest" description="Disordered" evidence="1">
    <location>
        <begin position="24"/>
        <end position="50"/>
    </location>
</feature>
<evidence type="ECO:0000256" key="2">
    <source>
        <dbReference type="SAM" id="SignalP"/>
    </source>
</evidence>
<gene>
    <name evidence="3" type="ordered locus">ACMV_33850</name>
</gene>
<dbReference type="InterPro" id="IPR006311">
    <property type="entry name" value="TAT_signal"/>
</dbReference>
<dbReference type="HOGENOM" id="CLU_2613944_0_0_5"/>
<dbReference type="AlphaFoldDB" id="F0IXG7"/>
<evidence type="ECO:0000256" key="1">
    <source>
        <dbReference type="SAM" id="MobiDB-lite"/>
    </source>
</evidence>
<feature type="chain" id="PRO_5003251313" evidence="2">
    <location>
        <begin position="28"/>
        <end position="78"/>
    </location>
</feature>
<dbReference type="EMBL" id="AP012035">
    <property type="protein sequence ID" value="BAJ82732.1"/>
    <property type="molecule type" value="Genomic_DNA"/>
</dbReference>
<keyword evidence="2" id="KW-0732">Signal</keyword>
<evidence type="ECO:0000313" key="4">
    <source>
        <dbReference type="Proteomes" id="UP000007100"/>
    </source>
</evidence>
<accession>F0IXG7</accession>